<feature type="transmembrane region" description="Helical" evidence="1">
    <location>
        <begin position="261"/>
        <end position="283"/>
    </location>
</feature>
<dbReference type="RefSeq" id="WP_305938286.1">
    <property type="nucleotide sequence ID" value="NZ_CP132191.1"/>
</dbReference>
<feature type="transmembrane region" description="Helical" evidence="1">
    <location>
        <begin position="444"/>
        <end position="476"/>
    </location>
</feature>
<gene>
    <name evidence="2" type="ORF">Q8852_01810</name>
</gene>
<keyword evidence="1" id="KW-0472">Membrane</keyword>
<evidence type="ECO:0000313" key="3">
    <source>
        <dbReference type="Proteomes" id="UP001237011"/>
    </source>
</evidence>
<evidence type="ECO:0008006" key="4">
    <source>
        <dbReference type="Google" id="ProtNLM"/>
    </source>
</evidence>
<feature type="transmembrane region" description="Helical" evidence="1">
    <location>
        <begin position="133"/>
        <end position="155"/>
    </location>
</feature>
<protein>
    <recommendedName>
        <fullName evidence="4">ABC transporter permease</fullName>
    </recommendedName>
</protein>
<feature type="transmembrane region" description="Helical" evidence="1">
    <location>
        <begin position="41"/>
        <end position="62"/>
    </location>
</feature>
<dbReference type="Proteomes" id="UP001237011">
    <property type="component" value="Chromosome"/>
</dbReference>
<sequence>MITEQKWKIRKQQKTYPNHEGTWLLTQRVQQFRDAIKNQQVAVFVAHFLYQALFITFLVLGILNGEKYFATSGKEQTEYQSWYTYIIAAIALFIYYNYLIFLKTYELHYRINHLYNSLHYSEKHYKTMVKLDWILSFLPISSTLYRNLVLFKYLVPKYKYKNSLDNTASINYLITLTSNSKLSKLSKDSFVFSVQELAIASVLLSLFLIITTLTKFTGLSRVGLSFEYVFYIVFALFFSTFKACVLGLIADFASLLFTGAIWSWFWMYAIIPICVVIISKLFIWMYKANTKWAALTTVIIMSLVFLALLVTVSYGAYLQDYKPDSSHIKNIIGIDKMNGNYKGWRISRTFGFSTISGWIVWIMVWLAGIFTIIMISLLVIILTNYTNEKDLNSTPTLLFIKKVLISFGLVVSVIVLMRWIYGPYVYIQYMNYFMGKSYLASEKYIYFMIPIALRSLISIPVYILFLVTIYSTIDFFKERVIKQKKRVSY</sequence>
<accession>A0ABY9HDW1</accession>
<keyword evidence="3" id="KW-1185">Reference proteome</keyword>
<feature type="transmembrane region" description="Helical" evidence="1">
    <location>
        <begin position="228"/>
        <end position="249"/>
    </location>
</feature>
<name>A0ABY9HDW1_9MOLU</name>
<evidence type="ECO:0000313" key="2">
    <source>
        <dbReference type="EMBL" id="WLP85863.1"/>
    </source>
</evidence>
<evidence type="ECO:0000256" key="1">
    <source>
        <dbReference type="SAM" id="Phobius"/>
    </source>
</evidence>
<feature type="transmembrane region" description="Helical" evidence="1">
    <location>
        <begin position="197"/>
        <end position="216"/>
    </location>
</feature>
<feature type="transmembrane region" description="Helical" evidence="1">
    <location>
        <begin position="403"/>
        <end position="424"/>
    </location>
</feature>
<dbReference type="EMBL" id="CP132191">
    <property type="protein sequence ID" value="WLP85863.1"/>
    <property type="molecule type" value="Genomic_DNA"/>
</dbReference>
<keyword evidence="1" id="KW-0812">Transmembrane</keyword>
<reference evidence="2" key="1">
    <citation type="submission" date="2023-08" db="EMBL/GenBank/DDBJ databases">
        <title>Complete genome sequence of Mycoplasma seminis 2200.</title>
        <authorList>
            <person name="Spergser J."/>
        </authorList>
    </citation>
    <scope>NUCLEOTIDE SEQUENCE [LARGE SCALE GENOMIC DNA]</scope>
    <source>
        <strain evidence="2">2200</strain>
    </source>
</reference>
<feature type="transmembrane region" description="Helical" evidence="1">
    <location>
        <begin position="82"/>
        <end position="101"/>
    </location>
</feature>
<feature type="transmembrane region" description="Helical" evidence="1">
    <location>
        <begin position="295"/>
        <end position="317"/>
    </location>
</feature>
<organism evidence="2 3">
    <name type="scientific">Mycoplasma seminis</name>
    <dbReference type="NCBI Taxonomy" id="512749"/>
    <lineage>
        <taxon>Bacteria</taxon>
        <taxon>Bacillati</taxon>
        <taxon>Mycoplasmatota</taxon>
        <taxon>Mollicutes</taxon>
        <taxon>Mycoplasmataceae</taxon>
        <taxon>Mycoplasma</taxon>
    </lineage>
</organism>
<proteinExistence type="predicted"/>
<keyword evidence="1" id="KW-1133">Transmembrane helix</keyword>
<feature type="transmembrane region" description="Helical" evidence="1">
    <location>
        <begin position="358"/>
        <end position="382"/>
    </location>
</feature>